<dbReference type="EMBL" id="PCWR01000015">
    <property type="protein sequence ID" value="PIR07528.1"/>
    <property type="molecule type" value="Genomic_DNA"/>
</dbReference>
<gene>
    <name evidence="1" type="ORF">COV54_00530</name>
</gene>
<comment type="caution">
    <text evidence="1">The sequence shown here is derived from an EMBL/GenBank/DDBJ whole genome shotgun (WGS) entry which is preliminary data.</text>
</comment>
<name>A0A2H0NF56_9BACT</name>
<organism evidence="1 2">
    <name type="scientific">Candidatus Jorgensenbacteria bacterium CG11_big_fil_rev_8_21_14_0_20_38_23</name>
    <dbReference type="NCBI Taxonomy" id="1974594"/>
    <lineage>
        <taxon>Bacteria</taxon>
        <taxon>Candidatus Joergenseniibacteriota</taxon>
    </lineage>
</organism>
<evidence type="ECO:0000313" key="1">
    <source>
        <dbReference type="EMBL" id="PIR07528.1"/>
    </source>
</evidence>
<evidence type="ECO:0000313" key="2">
    <source>
        <dbReference type="Proteomes" id="UP000228867"/>
    </source>
</evidence>
<proteinExistence type="predicted"/>
<reference evidence="1 2" key="1">
    <citation type="submission" date="2017-09" db="EMBL/GenBank/DDBJ databases">
        <title>Depth-based differentiation of microbial function through sediment-hosted aquifers and enrichment of novel symbionts in the deep terrestrial subsurface.</title>
        <authorList>
            <person name="Probst A.J."/>
            <person name="Ladd B."/>
            <person name="Jarett J.K."/>
            <person name="Geller-Mcgrath D.E."/>
            <person name="Sieber C.M."/>
            <person name="Emerson J.B."/>
            <person name="Anantharaman K."/>
            <person name="Thomas B.C."/>
            <person name="Malmstrom R."/>
            <person name="Stieglmeier M."/>
            <person name="Klingl A."/>
            <person name="Woyke T."/>
            <person name="Ryan C.M."/>
            <person name="Banfield J.F."/>
        </authorList>
    </citation>
    <scope>NUCLEOTIDE SEQUENCE [LARGE SCALE GENOMIC DNA]</scope>
    <source>
        <strain evidence="1">CG11_big_fil_rev_8_21_14_0_20_38_23</strain>
    </source>
</reference>
<dbReference type="AlphaFoldDB" id="A0A2H0NF56"/>
<accession>A0A2H0NF56</accession>
<sequence length="146" mass="17371">MKALKKRKLDLDKKFQKVLKTPASFDFFVAIHDFIKHIELNSFLSSGLSDRLKANRELDIANKYDYLRKIYQGLEDINIKSNIDLGHTRYMVIRELSQIQNKEVSESNSFWRKRELFRKLAGVVYERLNVYLSESIKTNKNQKIRK</sequence>
<protein>
    <submittedName>
        <fullName evidence="1">Uncharacterized protein</fullName>
    </submittedName>
</protein>
<dbReference type="Proteomes" id="UP000228867">
    <property type="component" value="Unassembled WGS sequence"/>
</dbReference>